<evidence type="ECO:0000313" key="4">
    <source>
        <dbReference type="Proteomes" id="UP000323732"/>
    </source>
</evidence>
<dbReference type="Gene3D" id="1.10.287.700">
    <property type="entry name" value="Helix hairpin bin"/>
    <property type="match status" value="1"/>
</dbReference>
<feature type="compositionally biased region" description="Basic and acidic residues" evidence="1">
    <location>
        <begin position="47"/>
        <end position="62"/>
    </location>
</feature>
<dbReference type="Proteomes" id="UP000323732">
    <property type="component" value="Unassembled WGS sequence"/>
</dbReference>
<evidence type="ECO:0000256" key="1">
    <source>
        <dbReference type="SAM" id="MobiDB-lite"/>
    </source>
</evidence>
<dbReference type="GeneID" id="97348434"/>
<organism evidence="3 4">
    <name type="scientific">Bacillus infantis</name>
    <dbReference type="NCBI Taxonomy" id="324767"/>
    <lineage>
        <taxon>Bacteria</taxon>
        <taxon>Bacillati</taxon>
        <taxon>Bacillota</taxon>
        <taxon>Bacilli</taxon>
        <taxon>Bacillales</taxon>
        <taxon>Bacillaceae</taxon>
        <taxon>Bacillus</taxon>
    </lineage>
</organism>
<evidence type="ECO:0000313" key="3">
    <source>
        <dbReference type="EMBL" id="TYS60409.1"/>
    </source>
</evidence>
<feature type="signal peptide" evidence="2">
    <location>
        <begin position="1"/>
        <end position="25"/>
    </location>
</feature>
<comment type="caution">
    <text evidence="3">The sequence shown here is derived from an EMBL/GenBank/DDBJ whole genome shotgun (WGS) entry which is preliminary data.</text>
</comment>
<dbReference type="EMBL" id="VTES01000007">
    <property type="protein sequence ID" value="TYS60409.1"/>
    <property type="molecule type" value="Genomic_DNA"/>
</dbReference>
<feature type="chain" id="PRO_5023047446" description="Lipoprotein" evidence="2">
    <location>
        <begin position="26"/>
        <end position="173"/>
    </location>
</feature>
<dbReference type="SUPFAM" id="SSF58113">
    <property type="entry name" value="Apolipoprotein A-I"/>
    <property type="match status" value="1"/>
</dbReference>
<sequence>MKKLYSVPIIAILIFLIGCSNGQEAEQELNQAADELEQSVEEVAQSAKEKTEEAADDVKENAPDTIDKIKGALEEGKETVKQEMVEKGDTVKAEEDFYLAATPEAYDSLYDFIQINDYDGIKQLEEEKDALLVEKGTELEVLDRDPVRVKVAVKAGDEEGFAPVNLLEPAGNS</sequence>
<keyword evidence="2" id="KW-0732">Signal</keyword>
<proteinExistence type="predicted"/>
<protein>
    <recommendedName>
        <fullName evidence="5">Lipoprotein</fullName>
    </recommendedName>
</protein>
<dbReference type="PROSITE" id="PS51257">
    <property type="entry name" value="PROKAR_LIPOPROTEIN"/>
    <property type="match status" value="1"/>
</dbReference>
<evidence type="ECO:0000256" key="2">
    <source>
        <dbReference type="SAM" id="SignalP"/>
    </source>
</evidence>
<gene>
    <name evidence="3" type="ORF">FZD47_21640</name>
</gene>
<accession>A0A5D4SBN4</accession>
<evidence type="ECO:0008006" key="5">
    <source>
        <dbReference type="Google" id="ProtNLM"/>
    </source>
</evidence>
<dbReference type="AlphaFoldDB" id="A0A5D4SBN4"/>
<dbReference type="RefSeq" id="WP_148950899.1">
    <property type="nucleotide sequence ID" value="NZ_CP160000.1"/>
</dbReference>
<feature type="region of interest" description="Disordered" evidence="1">
    <location>
        <begin position="28"/>
        <end position="62"/>
    </location>
</feature>
<name>A0A5D4SBN4_9BACI</name>
<reference evidence="3 4" key="1">
    <citation type="submission" date="2019-08" db="EMBL/GenBank/DDBJ databases">
        <title>Bacillus genomes from the desert of Cuatro Cienegas, Coahuila.</title>
        <authorList>
            <person name="Olmedo-Alvarez G."/>
        </authorList>
    </citation>
    <scope>NUCLEOTIDE SEQUENCE [LARGE SCALE GENOMIC DNA]</scope>
    <source>
        <strain evidence="3 4">CH37_1T</strain>
    </source>
</reference>